<dbReference type="RefSeq" id="WP_106226060.1">
    <property type="nucleotide sequence ID" value="NZ_PVTV01000002.1"/>
</dbReference>
<evidence type="ECO:0000313" key="2">
    <source>
        <dbReference type="Proteomes" id="UP000238308"/>
    </source>
</evidence>
<dbReference type="AlphaFoldDB" id="A0A2T0XQ67"/>
<organism evidence="1 2">
    <name type="scientific">Jezberella montanilacus</name>
    <dbReference type="NCBI Taxonomy" id="323426"/>
    <lineage>
        <taxon>Bacteria</taxon>
        <taxon>Pseudomonadati</taxon>
        <taxon>Pseudomonadota</taxon>
        <taxon>Betaproteobacteria</taxon>
        <taxon>Burkholderiales</taxon>
        <taxon>Alcaligenaceae</taxon>
        <taxon>Jezberella</taxon>
    </lineage>
</organism>
<gene>
    <name evidence="1" type="ORF">BCM14_0115</name>
</gene>
<protein>
    <submittedName>
        <fullName evidence="1">Uncharacterized protein</fullName>
    </submittedName>
</protein>
<name>A0A2T0XQ67_9BURK</name>
<evidence type="ECO:0000313" key="1">
    <source>
        <dbReference type="EMBL" id="PRZ01095.1"/>
    </source>
</evidence>
<accession>A0A2T0XQ67</accession>
<dbReference type="EMBL" id="PVTV01000002">
    <property type="protein sequence ID" value="PRZ01095.1"/>
    <property type="molecule type" value="Genomic_DNA"/>
</dbReference>
<keyword evidence="2" id="KW-1185">Reference proteome</keyword>
<dbReference type="OrthoDB" id="5526340at2"/>
<reference evidence="1 2" key="1">
    <citation type="submission" date="2018-03" db="EMBL/GenBank/DDBJ databases">
        <title>Genomic Encyclopedia of Type Strains, Phase III (KMG-III): the genomes of soil and plant-associated and newly described type strains.</title>
        <authorList>
            <person name="Whitman W."/>
        </authorList>
    </citation>
    <scope>NUCLEOTIDE SEQUENCE [LARGE SCALE GENOMIC DNA]</scope>
    <source>
        <strain evidence="1 2">MWH-P2sevCIIIb</strain>
    </source>
</reference>
<comment type="caution">
    <text evidence="1">The sequence shown here is derived from an EMBL/GenBank/DDBJ whole genome shotgun (WGS) entry which is preliminary data.</text>
</comment>
<dbReference type="Proteomes" id="UP000238308">
    <property type="component" value="Unassembled WGS sequence"/>
</dbReference>
<proteinExistence type="predicted"/>
<sequence>MDGRAIFDGCPIDGAWIVLDDVQKREWAVTVISRAIDDLVHGDIRPDAWELSMLASAIGAFGVRFFTLAINNVGLALTPVEQRSPAAQLEIFSLADLDAAMTSTIATTR</sequence>